<keyword evidence="1" id="KW-0802">TPR repeat</keyword>
<gene>
    <name evidence="3" type="ORF">APAL1065_LOCUS13165</name>
</gene>
<dbReference type="Gene3D" id="1.25.40.10">
    <property type="entry name" value="Tetratricopeptide repeat domain"/>
    <property type="match status" value="1"/>
</dbReference>
<evidence type="ECO:0000256" key="1">
    <source>
        <dbReference type="ARBA" id="ARBA00022803"/>
    </source>
</evidence>
<dbReference type="InterPro" id="IPR051966">
    <property type="entry name" value="RPAP3"/>
</dbReference>
<feature type="region of interest" description="Disordered" evidence="2">
    <location>
        <begin position="1"/>
        <end position="28"/>
    </location>
</feature>
<dbReference type="SUPFAM" id="SSF48452">
    <property type="entry name" value="TPR-like"/>
    <property type="match status" value="1"/>
</dbReference>
<organism evidence="3">
    <name type="scientific">Entomoneis paludosa</name>
    <dbReference type="NCBI Taxonomy" id="265537"/>
    <lineage>
        <taxon>Eukaryota</taxon>
        <taxon>Sar</taxon>
        <taxon>Stramenopiles</taxon>
        <taxon>Ochrophyta</taxon>
        <taxon>Bacillariophyta</taxon>
        <taxon>Bacillariophyceae</taxon>
        <taxon>Bacillariophycidae</taxon>
        <taxon>Entomoneidaceae</taxon>
        <taxon>Entomoneis</taxon>
    </lineage>
</organism>
<dbReference type="PANTHER" id="PTHR46423">
    <property type="entry name" value="RNA POLYMERASE II-ASSOCIATED PROTEIN 3"/>
    <property type="match status" value="1"/>
</dbReference>
<protein>
    <submittedName>
        <fullName evidence="3">Uncharacterized protein</fullName>
    </submittedName>
</protein>
<evidence type="ECO:0000313" key="3">
    <source>
        <dbReference type="EMBL" id="CAD9968314.1"/>
    </source>
</evidence>
<accession>A0A7S2YD21</accession>
<reference evidence="3" key="1">
    <citation type="submission" date="2021-01" db="EMBL/GenBank/DDBJ databases">
        <authorList>
            <person name="Corre E."/>
            <person name="Pelletier E."/>
            <person name="Niang G."/>
            <person name="Scheremetjew M."/>
            <person name="Finn R."/>
            <person name="Kale V."/>
            <person name="Holt S."/>
            <person name="Cochrane G."/>
            <person name="Meng A."/>
            <person name="Brown T."/>
            <person name="Cohen L."/>
        </authorList>
    </citation>
    <scope>NUCLEOTIDE SEQUENCE</scope>
    <source>
        <strain evidence="3">CCMP125</strain>
    </source>
</reference>
<proteinExistence type="predicted"/>
<dbReference type="AlphaFoldDB" id="A0A7S2YD21"/>
<evidence type="ECO:0000256" key="2">
    <source>
        <dbReference type="SAM" id="MobiDB-lite"/>
    </source>
</evidence>
<dbReference type="GO" id="GO:0101031">
    <property type="term" value="C:protein folding chaperone complex"/>
    <property type="evidence" value="ECO:0007669"/>
    <property type="project" value="TreeGrafter"/>
</dbReference>
<dbReference type="InterPro" id="IPR011990">
    <property type="entry name" value="TPR-like_helical_dom_sf"/>
</dbReference>
<dbReference type="EMBL" id="HBHT01019629">
    <property type="protein sequence ID" value="CAD9968314.1"/>
    <property type="molecule type" value="Transcribed_RNA"/>
</dbReference>
<dbReference type="PANTHER" id="PTHR46423:SF1">
    <property type="entry name" value="RNA POLYMERASE II-ASSOCIATED PROTEIN 3"/>
    <property type="match status" value="1"/>
</dbReference>
<name>A0A7S2YD21_9STRA</name>
<sequence>MENEFWSEDDDGPFDDFPDDYFDDYGDEEEDPFEQQYLAEFPEYTSVRQLYQEVTFIRPDFSQEDKTVLWCLTNGFEEVQPGIWSGPWYWREQGEEGSMARARQNRIQRLEQVTRQRQELMNRNVDDATFQKVVLLKVKGNAAFSQRNFAQALKFYKVANELGGLGLFLTGDQRAEKVRILSNMAECHLRMNNPMEAGCEATEALQLDNTHVKSRIRRAKATFRLAELQSDEFGINPMFTSQAEEDLDMVIHWNGEGVNEAQAIKQKFENDLQASVDKLRRQGLLDPRDR</sequence>